<dbReference type="PROSITE" id="PS51721">
    <property type="entry name" value="G_CP"/>
    <property type="match status" value="1"/>
</dbReference>
<dbReference type="SUPFAM" id="SSF52540">
    <property type="entry name" value="P-loop containing nucleoside triphosphate hydrolases"/>
    <property type="match status" value="1"/>
</dbReference>
<dbReference type="HAMAP" id="MF_01820">
    <property type="entry name" value="GTPase_RsgA"/>
    <property type="match status" value="1"/>
</dbReference>
<evidence type="ECO:0000256" key="5">
    <source>
        <dbReference type="ARBA" id="ARBA00022741"/>
    </source>
</evidence>
<evidence type="ECO:0000313" key="14">
    <source>
        <dbReference type="Proteomes" id="UP000257039"/>
    </source>
</evidence>
<dbReference type="PROSITE" id="PS50936">
    <property type="entry name" value="ENGC_GTPASE"/>
    <property type="match status" value="1"/>
</dbReference>
<dbReference type="RefSeq" id="WP_094787658.1">
    <property type="nucleotide sequence ID" value="NZ_NDXW01000001.1"/>
</dbReference>
<dbReference type="CDD" id="cd01854">
    <property type="entry name" value="YjeQ_EngC"/>
    <property type="match status" value="1"/>
</dbReference>
<feature type="binding site" evidence="10">
    <location>
        <begin position="197"/>
        <end position="205"/>
    </location>
    <ligand>
        <name>GTP</name>
        <dbReference type="ChEBI" id="CHEBI:37565"/>
    </ligand>
</feature>
<comment type="caution">
    <text evidence="13">The sequence shown here is derived from an EMBL/GenBank/DDBJ whole genome shotgun (WGS) entry which is preliminary data.</text>
</comment>
<feature type="domain" description="CP-type G" evidence="12">
    <location>
        <begin position="97"/>
        <end position="254"/>
    </location>
</feature>
<comment type="subcellular location">
    <subcellularLocation>
        <location evidence="10">Cytoplasm</location>
    </subcellularLocation>
</comment>
<comment type="subunit">
    <text evidence="10">Monomer. Associates with 30S ribosomal subunit, binds 16S rRNA.</text>
</comment>
<reference evidence="13 14" key="1">
    <citation type="submission" date="2017-04" db="EMBL/GenBank/DDBJ databases">
        <title>Draft genome sequence of Zooshikella ganghwensis VG4 isolated from Red Sea sediments.</title>
        <authorList>
            <person name="Rehman Z."/>
            <person name="Alam I."/>
            <person name="Kamau A."/>
            <person name="Bajic V."/>
            <person name="Leiknes T."/>
        </authorList>
    </citation>
    <scope>NUCLEOTIDE SEQUENCE [LARGE SCALE GENOMIC DNA]</scope>
    <source>
        <strain evidence="13 14">VG4</strain>
    </source>
</reference>
<dbReference type="PANTHER" id="PTHR32120">
    <property type="entry name" value="SMALL RIBOSOMAL SUBUNIT BIOGENESIS GTPASE RSGA"/>
    <property type="match status" value="1"/>
</dbReference>
<feature type="domain" description="EngC GTPase" evidence="11">
    <location>
        <begin position="106"/>
        <end position="252"/>
    </location>
</feature>
<keyword evidence="1 10" id="KW-0963">Cytoplasm</keyword>
<dbReference type="GO" id="GO:0019843">
    <property type="term" value="F:rRNA binding"/>
    <property type="evidence" value="ECO:0007669"/>
    <property type="project" value="UniProtKB-KW"/>
</dbReference>
<dbReference type="Gene3D" id="1.10.40.50">
    <property type="entry name" value="Probable gtpase engc, domain 3"/>
    <property type="match status" value="1"/>
</dbReference>
<comment type="cofactor">
    <cofactor evidence="10">
        <name>Zn(2+)</name>
        <dbReference type="ChEBI" id="CHEBI:29105"/>
    </cofactor>
    <text evidence="10">Binds 1 zinc ion per subunit.</text>
</comment>
<evidence type="ECO:0000256" key="9">
    <source>
        <dbReference type="ARBA" id="ARBA00023134"/>
    </source>
</evidence>
<evidence type="ECO:0000259" key="11">
    <source>
        <dbReference type="PROSITE" id="PS50936"/>
    </source>
</evidence>
<dbReference type="NCBIfam" id="TIGR00157">
    <property type="entry name" value="ribosome small subunit-dependent GTPase A"/>
    <property type="match status" value="1"/>
</dbReference>
<keyword evidence="7 10" id="KW-0862">Zinc</keyword>
<evidence type="ECO:0000256" key="2">
    <source>
        <dbReference type="ARBA" id="ARBA00022517"/>
    </source>
</evidence>
<feature type="binding site" evidence="10">
    <location>
        <position position="284"/>
    </location>
    <ligand>
        <name>Zn(2+)</name>
        <dbReference type="ChEBI" id="CHEBI:29105"/>
    </ligand>
</feature>
<evidence type="ECO:0000313" key="13">
    <source>
        <dbReference type="EMBL" id="RDH44521.1"/>
    </source>
</evidence>
<feature type="binding site" evidence="10">
    <location>
        <begin position="145"/>
        <end position="148"/>
    </location>
    <ligand>
        <name>GTP</name>
        <dbReference type="ChEBI" id="CHEBI:37565"/>
    </ligand>
</feature>
<evidence type="ECO:0000256" key="1">
    <source>
        <dbReference type="ARBA" id="ARBA00022490"/>
    </source>
</evidence>
<evidence type="ECO:0000259" key="12">
    <source>
        <dbReference type="PROSITE" id="PS51721"/>
    </source>
</evidence>
<dbReference type="AlphaFoldDB" id="A0A4V1INQ2"/>
<dbReference type="GO" id="GO:0005737">
    <property type="term" value="C:cytoplasm"/>
    <property type="evidence" value="ECO:0007669"/>
    <property type="project" value="UniProtKB-SubCell"/>
</dbReference>
<comment type="function">
    <text evidence="10">One of several proteins that assist in the late maturation steps of the functional core of the 30S ribosomal subunit. Helps release RbfA from mature subunits. May play a role in the assembly of ribosomal proteins into the subunit. Circularly permuted GTPase that catalyzes slow GTP hydrolysis, GTPase activity is stimulated by the 30S ribosomal subunit.</text>
</comment>
<dbReference type="EC" id="3.6.1.-" evidence="10"/>
<dbReference type="Proteomes" id="UP000257039">
    <property type="component" value="Unassembled WGS sequence"/>
</dbReference>
<evidence type="ECO:0000256" key="7">
    <source>
        <dbReference type="ARBA" id="ARBA00022833"/>
    </source>
</evidence>
<dbReference type="PANTHER" id="PTHR32120:SF10">
    <property type="entry name" value="SMALL RIBOSOMAL SUBUNIT BIOGENESIS GTPASE RSGA"/>
    <property type="match status" value="1"/>
</dbReference>
<gene>
    <name evidence="10 13" type="primary">rsgA</name>
    <name evidence="13" type="ORF">B9G39_14350</name>
</gene>
<protein>
    <recommendedName>
        <fullName evidence="10">Small ribosomal subunit biogenesis GTPase RsgA</fullName>
        <ecNumber evidence="10">3.6.1.-</ecNumber>
    </recommendedName>
</protein>
<name>A0A4V1INQ2_9GAMM</name>
<dbReference type="InterPro" id="IPR027417">
    <property type="entry name" value="P-loop_NTPase"/>
</dbReference>
<dbReference type="Gene3D" id="3.40.50.300">
    <property type="entry name" value="P-loop containing nucleotide triphosphate hydrolases"/>
    <property type="match status" value="1"/>
</dbReference>
<evidence type="ECO:0000256" key="10">
    <source>
        <dbReference type="HAMAP-Rule" id="MF_01820"/>
    </source>
</evidence>
<feature type="binding site" evidence="10">
    <location>
        <position position="282"/>
    </location>
    <ligand>
        <name>Zn(2+)</name>
        <dbReference type="ChEBI" id="CHEBI:29105"/>
    </ligand>
</feature>
<dbReference type="GO" id="GO:0003924">
    <property type="term" value="F:GTPase activity"/>
    <property type="evidence" value="ECO:0007669"/>
    <property type="project" value="UniProtKB-UniRule"/>
</dbReference>
<evidence type="ECO:0000256" key="4">
    <source>
        <dbReference type="ARBA" id="ARBA00022730"/>
    </source>
</evidence>
<keyword evidence="14" id="KW-1185">Reference proteome</keyword>
<dbReference type="Pfam" id="PF03193">
    <property type="entry name" value="RsgA_GTPase"/>
    <property type="match status" value="1"/>
</dbReference>
<keyword evidence="5 10" id="KW-0547">Nucleotide-binding</keyword>
<dbReference type="GO" id="GO:0005525">
    <property type="term" value="F:GTP binding"/>
    <property type="evidence" value="ECO:0007669"/>
    <property type="project" value="UniProtKB-UniRule"/>
</dbReference>
<keyword evidence="3 10" id="KW-0479">Metal-binding</keyword>
<keyword evidence="2 10" id="KW-0690">Ribosome biogenesis</keyword>
<dbReference type="InterPro" id="IPR004881">
    <property type="entry name" value="Ribosome_biogen_GTPase_RsgA"/>
</dbReference>
<evidence type="ECO:0000256" key="3">
    <source>
        <dbReference type="ARBA" id="ARBA00022723"/>
    </source>
</evidence>
<keyword evidence="8 10" id="KW-0694">RNA-binding</keyword>
<dbReference type="GO" id="GO:0046872">
    <property type="term" value="F:metal ion binding"/>
    <property type="evidence" value="ECO:0007669"/>
    <property type="project" value="UniProtKB-KW"/>
</dbReference>
<evidence type="ECO:0000256" key="8">
    <source>
        <dbReference type="ARBA" id="ARBA00022884"/>
    </source>
</evidence>
<keyword evidence="9 10" id="KW-0342">GTP-binding</keyword>
<keyword evidence="4 10" id="KW-0699">rRNA-binding</keyword>
<dbReference type="InterPro" id="IPR030378">
    <property type="entry name" value="G_CP_dom"/>
</dbReference>
<keyword evidence="6 10" id="KW-0378">Hydrolase</keyword>
<dbReference type="EMBL" id="NDXW01000001">
    <property type="protein sequence ID" value="RDH44521.1"/>
    <property type="molecule type" value="Genomic_DNA"/>
</dbReference>
<feature type="binding site" evidence="10">
    <location>
        <position position="277"/>
    </location>
    <ligand>
        <name>Zn(2+)</name>
        <dbReference type="ChEBI" id="CHEBI:29105"/>
    </ligand>
</feature>
<dbReference type="InterPro" id="IPR010914">
    <property type="entry name" value="RsgA_GTPase_dom"/>
</dbReference>
<sequence>MFINHLTLGWKPFFQQQLTLDELSSTIAARIVAIHRSHIQVLIPDASFSIDTQLCAKLQPLAVGDWLLFEATLLQDNARPLRRLSRLSLIARKAVGEQVAVQPIVSNIDTLFIVSSCNQDFNISRLERYLVLASEARVTPVLVLTKSDQCADVDDFVAQARTLQPGLMVEVCDARDPLQLQGLQAWCKVGQTVALVGSSGVGKSTLINSLCQQQALTQTIREDDAKGRHTTTARTLYVMDSGGLLIDTPGMRELQLLSCEEGVQSVFADVEVLINNCRFSNCTHENEPGCAIQQALTTNQLDPRRWKNYRKLLKEQQRNAETIAQQHQRDKQFGRLCRNIQREKQKRKNIND</sequence>
<feature type="binding site" evidence="10">
    <location>
        <position position="290"/>
    </location>
    <ligand>
        <name>Zn(2+)</name>
        <dbReference type="ChEBI" id="CHEBI:29105"/>
    </ligand>
</feature>
<evidence type="ECO:0000256" key="6">
    <source>
        <dbReference type="ARBA" id="ARBA00022801"/>
    </source>
</evidence>
<accession>A0A4V1INQ2</accession>
<comment type="similarity">
    <text evidence="10">Belongs to the TRAFAC class YlqF/YawG GTPase family. RsgA subfamily.</text>
</comment>
<organism evidence="13 14">
    <name type="scientific">Zooshikella ganghwensis</name>
    <dbReference type="NCBI Taxonomy" id="202772"/>
    <lineage>
        <taxon>Bacteria</taxon>
        <taxon>Pseudomonadati</taxon>
        <taxon>Pseudomonadota</taxon>
        <taxon>Gammaproteobacteria</taxon>
        <taxon>Oceanospirillales</taxon>
        <taxon>Zooshikellaceae</taxon>
        <taxon>Zooshikella</taxon>
    </lineage>
</organism>
<dbReference type="GO" id="GO:0042274">
    <property type="term" value="P:ribosomal small subunit biogenesis"/>
    <property type="evidence" value="ECO:0007669"/>
    <property type="project" value="UniProtKB-UniRule"/>
</dbReference>
<proteinExistence type="inferred from homology"/>